<dbReference type="STRING" id="1009370.ALO_16352"/>
<protein>
    <submittedName>
        <fullName evidence="5">Sporulation inhibitor KapD</fullName>
    </submittedName>
</protein>
<dbReference type="SUPFAM" id="SSF53098">
    <property type="entry name" value="Ribonuclease H-like"/>
    <property type="match status" value="1"/>
</dbReference>
<keyword evidence="6" id="KW-1185">Reference proteome</keyword>
<dbReference type="eggNOG" id="COG5018">
    <property type="taxonomic scope" value="Bacteria"/>
</dbReference>
<evidence type="ECO:0000256" key="3">
    <source>
        <dbReference type="ARBA" id="ARBA00022839"/>
    </source>
</evidence>
<proteinExistence type="predicted"/>
<gene>
    <name evidence="5" type="ORF">ALO_16352</name>
</gene>
<dbReference type="InterPro" id="IPR047201">
    <property type="entry name" value="ERI-1_3'hExo-like"/>
</dbReference>
<dbReference type="EMBL" id="AFGF01000166">
    <property type="protein sequence ID" value="EGO62808.1"/>
    <property type="molecule type" value="Genomic_DNA"/>
</dbReference>
<evidence type="ECO:0000313" key="5">
    <source>
        <dbReference type="EMBL" id="EGO62808.1"/>
    </source>
</evidence>
<dbReference type="SMART" id="SM00479">
    <property type="entry name" value="EXOIII"/>
    <property type="match status" value="1"/>
</dbReference>
<reference evidence="5 6" key="1">
    <citation type="journal article" date="2011" name="EMBO J.">
        <title>Structural diversity of bacterial flagellar motors.</title>
        <authorList>
            <person name="Chen S."/>
            <person name="Beeby M."/>
            <person name="Murphy G.E."/>
            <person name="Leadbetter J.R."/>
            <person name="Hendrixson D.R."/>
            <person name="Briegel A."/>
            <person name="Li Z."/>
            <person name="Shi J."/>
            <person name="Tocheva E.I."/>
            <person name="Muller A."/>
            <person name="Dobro M.J."/>
            <person name="Jensen G.J."/>
        </authorList>
    </citation>
    <scope>NUCLEOTIDE SEQUENCE [LARGE SCALE GENOMIC DNA]</scope>
    <source>
        <strain evidence="5 6">DSM 6540</strain>
    </source>
</reference>
<name>F7NMD2_9FIRM</name>
<feature type="domain" description="Exonuclease" evidence="4">
    <location>
        <begin position="7"/>
        <end position="188"/>
    </location>
</feature>
<organism evidence="5 6">
    <name type="scientific">Acetonema longum DSM 6540</name>
    <dbReference type="NCBI Taxonomy" id="1009370"/>
    <lineage>
        <taxon>Bacteria</taxon>
        <taxon>Bacillati</taxon>
        <taxon>Bacillota</taxon>
        <taxon>Negativicutes</taxon>
        <taxon>Acetonemataceae</taxon>
        <taxon>Acetonema</taxon>
    </lineage>
</organism>
<dbReference type="AlphaFoldDB" id="F7NMD2"/>
<keyword evidence="3" id="KW-0269">Exonuclease</keyword>
<evidence type="ECO:0000313" key="6">
    <source>
        <dbReference type="Proteomes" id="UP000003240"/>
    </source>
</evidence>
<accession>F7NMD2</accession>
<evidence type="ECO:0000256" key="2">
    <source>
        <dbReference type="ARBA" id="ARBA00022801"/>
    </source>
</evidence>
<dbReference type="GO" id="GO:0003676">
    <property type="term" value="F:nucleic acid binding"/>
    <property type="evidence" value="ECO:0007669"/>
    <property type="project" value="InterPro"/>
</dbReference>
<dbReference type="NCBIfam" id="NF005838">
    <property type="entry name" value="PRK07748.1"/>
    <property type="match status" value="1"/>
</dbReference>
<dbReference type="GO" id="GO:0000175">
    <property type="term" value="F:3'-5'-RNA exonuclease activity"/>
    <property type="evidence" value="ECO:0007669"/>
    <property type="project" value="InterPro"/>
</dbReference>
<dbReference type="Proteomes" id="UP000003240">
    <property type="component" value="Unassembled WGS sequence"/>
</dbReference>
<dbReference type="InterPro" id="IPR051274">
    <property type="entry name" value="3-5_Exoribonuclease"/>
</dbReference>
<dbReference type="PANTHER" id="PTHR23044">
    <property type="entry name" value="3'-5' EXONUCLEASE ERI1-RELATED"/>
    <property type="match status" value="1"/>
</dbReference>
<dbReference type="Pfam" id="PF00929">
    <property type="entry name" value="RNase_T"/>
    <property type="match status" value="1"/>
</dbReference>
<dbReference type="Gene3D" id="3.30.420.10">
    <property type="entry name" value="Ribonuclease H-like superfamily/Ribonuclease H"/>
    <property type="match status" value="1"/>
</dbReference>
<dbReference type="InterPro" id="IPR036397">
    <property type="entry name" value="RNaseH_sf"/>
</dbReference>
<sequence>MTVLSRQFLIVDFEFTTHRNGPGRPRAFFPEIIEAGAVLLTPPAYEAGDSYQSYVRPRFFPRLTEECRNITLIQQRDIDAGITMEKMLEDLSQNYRAGLTYIVAWGNADRDVIANACVRYKIDCPFSWDDYIDLAEEYKVLYSLERLASLKSALIERKITQTGLSHLALDDALNTAQVLKKMLAEGWQPRYPAVSAGNVNSTAIS</sequence>
<comment type="caution">
    <text evidence="5">The sequence shown here is derived from an EMBL/GenBank/DDBJ whole genome shotgun (WGS) entry which is preliminary data.</text>
</comment>
<dbReference type="PANTHER" id="PTHR23044:SF61">
    <property type="entry name" value="3'-5' EXORIBONUCLEASE 1-RELATED"/>
    <property type="match status" value="1"/>
</dbReference>
<dbReference type="OrthoDB" id="159416at2"/>
<dbReference type="RefSeq" id="WP_004097629.1">
    <property type="nucleotide sequence ID" value="NZ_AFGF01000166.1"/>
</dbReference>
<dbReference type="InterPro" id="IPR012337">
    <property type="entry name" value="RNaseH-like_sf"/>
</dbReference>
<evidence type="ECO:0000259" key="4">
    <source>
        <dbReference type="SMART" id="SM00479"/>
    </source>
</evidence>
<dbReference type="CDD" id="cd06133">
    <property type="entry name" value="ERI-1_3'hExo_like"/>
    <property type="match status" value="1"/>
</dbReference>
<keyword evidence="2" id="KW-0378">Hydrolase</keyword>
<evidence type="ECO:0000256" key="1">
    <source>
        <dbReference type="ARBA" id="ARBA00022722"/>
    </source>
</evidence>
<keyword evidence="1" id="KW-0540">Nuclease</keyword>
<dbReference type="InterPro" id="IPR013520">
    <property type="entry name" value="Ribonucl_H"/>
</dbReference>